<dbReference type="PROSITE" id="PS00108">
    <property type="entry name" value="PROTEIN_KINASE_ST"/>
    <property type="match status" value="1"/>
</dbReference>
<dbReference type="AlphaFoldDB" id="A0A7S4LKI7"/>
<dbReference type="GO" id="GO:0005524">
    <property type="term" value="F:ATP binding"/>
    <property type="evidence" value="ECO:0007669"/>
    <property type="project" value="UniProtKB-UniRule"/>
</dbReference>
<dbReference type="SUPFAM" id="SSF56112">
    <property type="entry name" value="Protein kinase-like (PK-like)"/>
    <property type="match status" value="1"/>
</dbReference>
<evidence type="ECO:0000256" key="5">
    <source>
        <dbReference type="PROSITE-ProRule" id="PRU10141"/>
    </source>
</evidence>
<dbReference type="InterPro" id="IPR000719">
    <property type="entry name" value="Prot_kinase_dom"/>
</dbReference>
<evidence type="ECO:0000313" key="8">
    <source>
        <dbReference type="EMBL" id="CAE0835961.1"/>
    </source>
</evidence>
<keyword evidence="2 5" id="KW-0547">Nucleotide-binding</keyword>
<dbReference type="GO" id="GO:0004674">
    <property type="term" value="F:protein serine/threonine kinase activity"/>
    <property type="evidence" value="ECO:0007669"/>
    <property type="project" value="TreeGrafter"/>
</dbReference>
<feature type="region of interest" description="Disordered" evidence="6">
    <location>
        <begin position="104"/>
        <end position="124"/>
    </location>
</feature>
<dbReference type="Gene3D" id="1.10.238.10">
    <property type="entry name" value="EF-hand"/>
    <property type="match status" value="1"/>
</dbReference>
<dbReference type="Pfam" id="PF00069">
    <property type="entry name" value="Pkinase"/>
    <property type="match status" value="1"/>
</dbReference>
<dbReference type="InterPro" id="IPR017441">
    <property type="entry name" value="Protein_kinase_ATP_BS"/>
</dbReference>
<evidence type="ECO:0000256" key="1">
    <source>
        <dbReference type="ARBA" id="ARBA00022679"/>
    </source>
</evidence>
<feature type="compositionally biased region" description="Basic and acidic residues" evidence="6">
    <location>
        <begin position="1"/>
        <end position="14"/>
    </location>
</feature>
<evidence type="ECO:0000256" key="2">
    <source>
        <dbReference type="ARBA" id="ARBA00022741"/>
    </source>
</evidence>
<proteinExistence type="predicted"/>
<dbReference type="PROSITE" id="PS00107">
    <property type="entry name" value="PROTEIN_KINASE_ATP"/>
    <property type="match status" value="1"/>
</dbReference>
<organism evidence="8">
    <name type="scientific">Eutreptiella gymnastica</name>
    <dbReference type="NCBI Taxonomy" id="73025"/>
    <lineage>
        <taxon>Eukaryota</taxon>
        <taxon>Discoba</taxon>
        <taxon>Euglenozoa</taxon>
        <taxon>Euglenida</taxon>
        <taxon>Spirocuta</taxon>
        <taxon>Euglenophyceae</taxon>
        <taxon>Eutreptiales</taxon>
        <taxon>Eutreptiaceae</taxon>
        <taxon>Eutreptiella</taxon>
    </lineage>
</organism>
<sequence>MDRLLGRKEVEKTAHGHSLRRASKDMGRGVQDMGRGVQAMGCGVVDVGRDAGRVVQGGGRKLETVVSSAKDSSLIKCDKCNNYKVIGTRCKFCGCAATADIRPGSAGAKGRHDKATSHMQFSTPPEKNPMMSCNVCNNWRHRDRDFVKDPLKRRCNDCYEQPGFSDQGAMLAGKWQSHPSQNYSSFYSTTSTDSSMLASEGSSLERKSSMKYSRPAGSNPLSASSFVSRQSSVQLNYGRWQDCVDLFVSYEQKWIQWGNAPITMHNLIGRKAQHDLMPISDDLSPRPLCDSCSEKAAEFACPPNLLPIECAQRHFACRDCYEQGYSVHRGMLGGKDREFNLTIFRQLFQQADVDNSGALDFLESLFCFVEAAKRLPWIFPPALRYTTTKLFRGAFNKYKGSPTDDTIDVDELEDLFQDGFRISVPDLKAIFAKHTNNHKSATYAQYLWILYHVARPNSEFLERMDAEKKQMHNIAKPKVQYPLVEEAPPPPDFPEFRKSKCKVLKMLGQGGMSIVWLIQYEGHKIAAKTPKANIRKRDKVEMFAAARAQMRIKHPNVLRVLGVHENSEWPCVLLELAEGGDVTEWYTQEANRGLQWKLALEVAQGMQALHEATPKLVHRDLKGENVFLTKAGTAKIADFDFVVKLEPPKDRVKGICGTPGFMAPEMLAGMHYDHKIDVFSYGSLLYEVTQQAFPFSRELEDSDSLTMEDWFNIAGELTLEGLRPKLNNKHLSPKMKELMHWCWEGDPMARPSFEQVCEALHELKTEFMGKDHVA</sequence>
<dbReference type="SMART" id="SM00220">
    <property type="entry name" value="S_TKc"/>
    <property type="match status" value="1"/>
</dbReference>
<dbReference type="SUPFAM" id="SSF47473">
    <property type="entry name" value="EF-hand"/>
    <property type="match status" value="1"/>
</dbReference>
<evidence type="ECO:0000259" key="7">
    <source>
        <dbReference type="PROSITE" id="PS50011"/>
    </source>
</evidence>
<gene>
    <name evidence="8" type="ORF">EGYM00163_LOCUS47315</name>
</gene>
<accession>A0A7S4LKI7</accession>
<dbReference type="PANTHER" id="PTHR44329">
    <property type="entry name" value="SERINE/THREONINE-PROTEIN KINASE TNNI3K-RELATED"/>
    <property type="match status" value="1"/>
</dbReference>
<dbReference type="InterPro" id="IPR011992">
    <property type="entry name" value="EF-hand-dom_pair"/>
</dbReference>
<keyword evidence="4 5" id="KW-0067">ATP-binding</keyword>
<dbReference type="PANTHER" id="PTHR44329:SF288">
    <property type="entry name" value="MITOGEN-ACTIVATED PROTEIN KINASE KINASE KINASE 20"/>
    <property type="match status" value="1"/>
</dbReference>
<protein>
    <recommendedName>
        <fullName evidence="7">Protein kinase domain-containing protein</fullName>
    </recommendedName>
</protein>
<reference evidence="8" key="1">
    <citation type="submission" date="2021-01" db="EMBL/GenBank/DDBJ databases">
        <authorList>
            <person name="Corre E."/>
            <person name="Pelletier E."/>
            <person name="Niang G."/>
            <person name="Scheremetjew M."/>
            <person name="Finn R."/>
            <person name="Kale V."/>
            <person name="Holt S."/>
            <person name="Cochrane G."/>
            <person name="Meng A."/>
            <person name="Brown T."/>
            <person name="Cohen L."/>
        </authorList>
    </citation>
    <scope>NUCLEOTIDE SEQUENCE</scope>
    <source>
        <strain evidence="8">CCMP1594</strain>
    </source>
</reference>
<feature type="binding site" evidence="5">
    <location>
        <position position="528"/>
    </location>
    <ligand>
        <name>ATP</name>
        <dbReference type="ChEBI" id="CHEBI:30616"/>
    </ligand>
</feature>
<keyword evidence="3" id="KW-0418">Kinase</keyword>
<dbReference type="Gene3D" id="1.10.510.10">
    <property type="entry name" value="Transferase(Phosphotransferase) domain 1"/>
    <property type="match status" value="1"/>
</dbReference>
<dbReference type="InterPro" id="IPR051681">
    <property type="entry name" value="Ser/Thr_Kinases-Pseudokinases"/>
</dbReference>
<feature type="region of interest" description="Disordered" evidence="6">
    <location>
        <begin position="189"/>
        <end position="223"/>
    </location>
</feature>
<dbReference type="InterPro" id="IPR008271">
    <property type="entry name" value="Ser/Thr_kinase_AS"/>
</dbReference>
<evidence type="ECO:0000256" key="6">
    <source>
        <dbReference type="SAM" id="MobiDB-lite"/>
    </source>
</evidence>
<dbReference type="InterPro" id="IPR011009">
    <property type="entry name" value="Kinase-like_dom_sf"/>
</dbReference>
<name>A0A7S4LKI7_9EUGL</name>
<keyword evidence="1" id="KW-0808">Transferase</keyword>
<dbReference type="PROSITE" id="PS50011">
    <property type="entry name" value="PROTEIN_KINASE_DOM"/>
    <property type="match status" value="1"/>
</dbReference>
<evidence type="ECO:0000256" key="3">
    <source>
        <dbReference type="ARBA" id="ARBA00022777"/>
    </source>
</evidence>
<evidence type="ECO:0000256" key="4">
    <source>
        <dbReference type="ARBA" id="ARBA00022840"/>
    </source>
</evidence>
<feature type="region of interest" description="Disordered" evidence="6">
    <location>
        <begin position="1"/>
        <end position="29"/>
    </location>
</feature>
<dbReference type="EMBL" id="HBJA01137514">
    <property type="protein sequence ID" value="CAE0835961.1"/>
    <property type="molecule type" value="Transcribed_RNA"/>
</dbReference>
<feature type="domain" description="Protein kinase" evidence="7">
    <location>
        <begin position="501"/>
        <end position="764"/>
    </location>
</feature>